<evidence type="ECO:0000313" key="3">
    <source>
        <dbReference type="Proteomes" id="UP000232101"/>
    </source>
</evidence>
<name>A0A2M9QA50_9BACI</name>
<evidence type="ECO:0000313" key="2">
    <source>
        <dbReference type="EMBL" id="PJO44947.1"/>
    </source>
</evidence>
<accession>A0A2M9QA50</accession>
<organism evidence="2 3">
    <name type="scientific">Lysinibacillus xylanilyticus</name>
    <dbReference type="NCBI Taxonomy" id="582475"/>
    <lineage>
        <taxon>Bacteria</taxon>
        <taxon>Bacillati</taxon>
        <taxon>Bacillota</taxon>
        <taxon>Bacilli</taxon>
        <taxon>Bacillales</taxon>
        <taxon>Bacillaceae</taxon>
        <taxon>Lysinibacillus</taxon>
    </lineage>
</organism>
<dbReference type="RefSeq" id="WP_100542236.1">
    <property type="nucleotide sequence ID" value="NZ_PHQY01000322.1"/>
</dbReference>
<keyword evidence="1" id="KW-0472">Membrane</keyword>
<proteinExistence type="predicted"/>
<dbReference type="EMBL" id="PHQY01000322">
    <property type="protein sequence ID" value="PJO44947.1"/>
    <property type="molecule type" value="Genomic_DNA"/>
</dbReference>
<comment type="caution">
    <text evidence="2">The sequence shown here is derived from an EMBL/GenBank/DDBJ whole genome shotgun (WGS) entry which is preliminary data.</text>
</comment>
<dbReference type="Proteomes" id="UP000232101">
    <property type="component" value="Unassembled WGS sequence"/>
</dbReference>
<evidence type="ECO:0000256" key="1">
    <source>
        <dbReference type="SAM" id="Phobius"/>
    </source>
</evidence>
<dbReference type="AlphaFoldDB" id="A0A2M9QA50"/>
<sequence>MREIRDALWLAIKDKIIKKTWFKVVSVLTILLVGFCLYKAYFSPNITKGEIGNENVWKEFDSFAASFKSNSKTFDGVEEVENTDFAFDDSKLETVINTFFYTANTGNADLFLSTINPEQIDADFSSFLLNERFNKIDNAMNRISRNGQLDRVNVVRSLWVLESKALRVVLDVYYKDLENPIRMNMIIKKIEQEHSHSDNKEKDETDIPFVSSSVWDIIESIEDK</sequence>
<keyword evidence="1" id="KW-0812">Transmembrane</keyword>
<protein>
    <submittedName>
        <fullName evidence="2">Uncharacterized protein</fullName>
    </submittedName>
</protein>
<keyword evidence="1" id="KW-1133">Transmembrane helix</keyword>
<reference evidence="2 3" key="1">
    <citation type="submission" date="2017-11" db="EMBL/GenBank/DDBJ databases">
        <title>Bacterial isolate from king chilli rhizosphere.</title>
        <authorList>
            <person name="Takhelmayum P."/>
            <person name="Sarangthem I."/>
        </authorList>
    </citation>
    <scope>NUCLEOTIDE SEQUENCE [LARGE SCALE GENOMIC DNA]</scope>
    <source>
        <strain evidence="3">t26</strain>
    </source>
</reference>
<gene>
    <name evidence="2" type="ORF">CWD94_04485</name>
</gene>
<feature type="transmembrane region" description="Helical" evidence="1">
    <location>
        <begin position="21"/>
        <end position="41"/>
    </location>
</feature>